<feature type="compositionally biased region" description="Low complexity" evidence="1">
    <location>
        <begin position="132"/>
        <end position="163"/>
    </location>
</feature>
<dbReference type="GO" id="GO:0005576">
    <property type="term" value="C:extracellular region"/>
    <property type="evidence" value="ECO:0007669"/>
    <property type="project" value="InterPro"/>
</dbReference>
<gene>
    <name evidence="3" type="ORF">EHS25_007770</name>
</gene>
<dbReference type="InterPro" id="IPR001283">
    <property type="entry name" value="CRISP-related"/>
</dbReference>
<organism evidence="3 4">
    <name type="scientific">Saitozyma podzolica</name>
    <dbReference type="NCBI Taxonomy" id="1890683"/>
    <lineage>
        <taxon>Eukaryota</taxon>
        <taxon>Fungi</taxon>
        <taxon>Dikarya</taxon>
        <taxon>Basidiomycota</taxon>
        <taxon>Agaricomycotina</taxon>
        <taxon>Tremellomycetes</taxon>
        <taxon>Tremellales</taxon>
        <taxon>Trimorphomycetaceae</taxon>
        <taxon>Saitozyma</taxon>
    </lineage>
</organism>
<feature type="domain" description="SCP" evidence="2">
    <location>
        <begin position="220"/>
        <end position="355"/>
    </location>
</feature>
<accession>A0A427YQM2</accession>
<dbReference type="PROSITE" id="PS01009">
    <property type="entry name" value="CRISP_1"/>
    <property type="match status" value="1"/>
</dbReference>
<dbReference type="InterPro" id="IPR018244">
    <property type="entry name" value="Allrgn_V5/Tpx1_CS"/>
</dbReference>
<dbReference type="Pfam" id="PF00188">
    <property type="entry name" value="CAP"/>
    <property type="match status" value="1"/>
</dbReference>
<dbReference type="AlphaFoldDB" id="A0A427YQM2"/>
<dbReference type="PRINTS" id="PR00837">
    <property type="entry name" value="V5TPXLIKE"/>
</dbReference>
<keyword evidence="4" id="KW-1185">Reference proteome</keyword>
<proteinExistence type="predicted"/>
<dbReference type="PANTHER" id="PTHR10334">
    <property type="entry name" value="CYSTEINE-RICH SECRETORY PROTEIN-RELATED"/>
    <property type="match status" value="1"/>
</dbReference>
<name>A0A427YQM2_9TREE</name>
<dbReference type="Gene3D" id="3.40.33.10">
    <property type="entry name" value="CAP"/>
    <property type="match status" value="1"/>
</dbReference>
<dbReference type="InterPro" id="IPR035940">
    <property type="entry name" value="CAP_sf"/>
</dbReference>
<dbReference type="EMBL" id="RSCD01000004">
    <property type="protein sequence ID" value="RSH93414.1"/>
    <property type="molecule type" value="Genomic_DNA"/>
</dbReference>
<dbReference type="SMART" id="SM00198">
    <property type="entry name" value="SCP"/>
    <property type="match status" value="1"/>
</dbReference>
<feature type="compositionally biased region" description="Low complexity" evidence="1">
    <location>
        <begin position="170"/>
        <end position="214"/>
    </location>
</feature>
<dbReference type="OrthoDB" id="337038at2759"/>
<evidence type="ECO:0000313" key="4">
    <source>
        <dbReference type="Proteomes" id="UP000279259"/>
    </source>
</evidence>
<feature type="region of interest" description="Disordered" evidence="1">
    <location>
        <begin position="127"/>
        <end position="220"/>
    </location>
</feature>
<comment type="caution">
    <text evidence="3">The sequence shown here is derived from an EMBL/GenBank/DDBJ whole genome shotgun (WGS) entry which is preliminary data.</text>
</comment>
<dbReference type="STRING" id="1890683.A0A427YQM2"/>
<protein>
    <recommendedName>
        <fullName evidence="2">SCP domain-containing protein</fullName>
    </recommendedName>
</protein>
<dbReference type="SUPFAM" id="SSF55797">
    <property type="entry name" value="PR-1-like"/>
    <property type="match status" value="1"/>
</dbReference>
<evidence type="ECO:0000313" key="3">
    <source>
        <dbReference type="EMBL" id="RSH93414.1"/>
    </source>
</evidence>
<evidence type="ECO:0000259" key="2">
    <source>
        <dbReference type="SMART" id="SM00198"/>
    </source>
</evidence>
<dbReference type="InterPro" id="IPR014044">
    <property type="entry name" value="CAP_dom"/>
</dbReference>
<evidence type="ECO:0000256" key="1">
    <source>
        <dbReference type="SAM" id="MobiDB-lite"/>
    </source>
</evidence>
<dbReference type="Proteomes" id="UP000279259">
    <property type="component" value="Unassembled WGS sequence"/>
</dbReference>
<reference evidence="3 4" key="1">
    <citation type="submission" date="2018-11" db="EMBL/GenBank/DDBJ databases">
        <title>Genome sequence of Saitozyma podzolica DSM 27192.</title>
        <authorList>
            <person name="Aliyu H."/>
            <person name="Gorte O."/>
            <person name="Ochsenreither K."/>
        </authorList>
    </citation>
    <scope>NUCLEOTIDE SEQUENCE [LARGE SCALE GENOMIC DNA]</scope>
    <source>
        <strain evidence="3 4">DSM 27192</strain>
    </source>
</reference>
<sequence>MLYALASPVTIQRRQGGSPSTAASRGQGFLSNLLGLITSFENSADDNSSVDFRGIFASALSYAEAQASSAAARIGAARPAASSTSSAASGGITPALKVASAPASSSSSSSSSKSAGASANPTALGVGAVAPSSSASKSSSSSASSSASSASSSKSSSSASAASVSGTTRPSSASLSLTPSSSSKASSSVSSSTSSKPTSSAVPTTSSSSASATSGTEDTADQPTFLSLHNAFRAHYGASAVTWNDTLAVYAYNAAKTCKYGHTGGPYGENIAAGVGGGYDVTKGFNSWANEASLYNYSSPGYSGTTGHFTQLVWKATSQIGCAAVTCPDGSIFTGYGQNSLYLVCEYYVPGNWVDPSNSANTAKYFTQNVGPYQA</sequence>